<name>A0A8B6BEQ4_MYTGA</name>
<keyword evidence="3" id="KW-1185">Reference proteome</keyword>
<keyword evidence="1" id="KW-1133">Transmembrane helix</keyword>
<sequence length="184" mass="19649">MGYDEEAVARKRQGLQVQKIISFIVCVISPIVTILGIAILATQDGASYPIIGGSPIYVGVYGFVLGLIGILANFKATESITTGEESAKERNLWNALFGLTCASFGILGYPSSEIIRGAVTCGEKKEQCGHSHHDTLMALFIVAAVLVLVIDCCNAVLLCNFRKFRGKTCKGPCVTANTSPPKYT</sequence>
<keyword evidence="1" id="KW-0472">Membrane</keyword>
<feature type="transmembrane region" description="Helical" evidence="1">
    <location>
        <begin position="48"/>
        <end position="71"/>
    </location>
</feature>
<reference evidence="2" key="1">
    <citation type="submission" date="2018-11" db="EMBL/GenBank/DDBJ databases">
        <authorList>
            <person name="Alioto T."/>
            <person name="Alioto T."/>
        </authorList>
    </citation>
    <scope>NUCLEOTIDE SEQUENCE</scope>
</reference>
<organism evidence="2 3">
    <name type="scientific">Mytilus galloprovincialis</name>
    <name type="common">Mediterranean mussel</name>
    <dbReference type="NCBI Taxonomy" id="29158"/>
    <lineage>
        <taxon>Eukaryota</taxon>
        <taxon>Metazoa</taxon>
        <taxon>Spiralia</taxon>
        <taxon>Lophotrochozoa</taxon>
        <taxon>Mollusca</taxon>
        <taxon>Bivalvia</taxon>
        <taxon>Autobranchia</taxon>
        <taxon>Pteriomorphia</taxon>
        <taxon>Mytilida</taxon>
        <taxon>Mytiloidea</taxon>
        <taxon>Mytilidae</taxon>
        <taxon>Mytilinae</taxon>
        <taxon>Mytilus</taxon>
    </lineage>
</organism>
<comment type="caution">
    <text evidence="2">The sequence shown here is derived from an EMBL/GenBank/DDBJ whole genome shotgun (WGS) entry which is preliminary data.</text>
</comment>
<feature type="transmembrane region" description="Helical" evidence="1">
    <location>
        <begin position="92"/>
        <end position="109"/>
    </location>
</feature>
<proteinExistence type="predicted"/>
<gene>
    <name evidence="2" type="ORF">MGAL_10B009958</name>
</gene>
<evidence type="ECO:0000256" key="1">
    <source>
        <dbReference type="SAM" id="Phobius"/>
    </source>
</evidence>
<accession>A0A8B6BEQ4</accession>
<evidence type="ECO:0000313" key="2">
    <source>
        <dbReference type="EMBL" id="VDH89511.1"/>
    </source>
</evidence>
<protein>
    <submittedName>
        <fullName evidence="2">Uncharacterized protein</fullName>
    </submittedName>
</protein>
<keyword evidence="1" id="KW-0812">Transmembrane</keyword>
<evidence type="ECO:0000313" key="3">
    <source>
        <dbReference type="Proteomes" id="UP000596742"/>
    </source>
</evidence>
<feature type="transmembrane region" description="Helical" evidence="1">
    <location>
        <begin position="20"/>
        <end position="42"/>
    </location>
</feature>
<feature type="transmembrane region" description="Helical" evidence="1">
    <location>
        <begin position="136"/>
        <end position="158"/>
    </location>
</feature>
<dbReference type="AlphaFoldDB" id="A0A8B6BEQ4"/>
<dbReference type="EMBL" id="UYJE01000046">
    <property type="protein sequence ID" value="VDH89511.1"/>
    <property type="molecule type" value="Genomic_DNA"/>
</dbReference>
<dbReference type="Proteomes" id="UP000596742">
    <property type="component" value="Unassembled WGS sequence"/>
</dbReference>
<dbReference type="OrthoDB" id="6100829at2759"/>